<accession>A0A0S4LS08</accession>
<dbReference type="InterPro" id="IPR003094">
    <property type="entry name" value="6Pfruct_kin"/>
</dbReference>
<evidence type="ECO:0000256" key="2">
    <source>
        <dbReference type="PIRSR" id="PIRSR613078-2"/>
    </source>
</evidence>
<dbReference type="GO" id="GO:0006003">
    <property type="term" value="P:fructose 2,6-bisphosphate metabolic process"/>
    <property type="evidence" value="ECO:0007669"/>
    <property type="project" value="InterPro"/>
</dbReference>
<keyword evidence="4" id="KW-1185">Reference proteome</keyword>
<dbReference type="RefSeq" id="WP_090751363.1">
    <property type="nucleotide sequence ID" value="NZ_CZQA01000015.1"/>
</dbReference>
<dbReference type="PROSITE" id="PS00175">
    <property type="entry name" value="PG_MUTASE"/>
    <property type="match status" value="1"/>
</dbReference>
<dbReference type="Pfam" id="PF00300">
    <property type="entry name" value="His_Phos_1"/>
    <property type="match status" value="1"/>
</dbReference>
<reference evidence="3 4" key="1">
    <citation type="submission" date="2015-10" db="EMBL/GenBank/DDBJ databases">
        <authorList>
            <person name="Gilbert D.G."/>
        </authorList>
    </citation>
    <scope>NUCLEOTIDE SEQUENCE [LARGE SCALE GENOMIC DNA]</scope>
    <source>
        <strain evidence="3">COMA1</strain>
    </source>
</reference>
<dbReference type="AlphaFoldDB" id="A0A0S4LS08"/>
<evidence type="ECO:0000313" key="3">
    <source>
        <dbReference type="EMBL" id="CUS39769.1"/>
    </source>
</evidence>
<proteinExistence type="predicted"/>
<protein>
    <submittedName>
        <fullName evidence="3">Fructose-2,6-bisphosphatase</fullName>
    </submittedName>
</protein>
<dbReference type="PANTHER" id="PTHR10606:SF39">
    <property type="entry name" value="6-PHOSPHOFRUCTO-2-KINASE_FRUCTOSE-2,6-BISPHOSPHATASE YLR345W-RELATED"/>
    <property type="match status" value="1"/>
</dbReference>
<dbReference type="PANTHER" id="PTHR10606">
    <property type="entry name" value="6-PHOSPHOFRUCTO-2-KINASE/FRUCTOSE-2,6-BISPHOSPHATASE"/>
    <property type="match status" value="1"/>
</dbReference>
<dbReference type="Gene3D" id="3.40.50.1240">
    <property type="entry name" value="Phosphoglycerate mutase-like"/>
    <property type="match status" value="1"/>
</dbReference>
<name>A0A0S4LS08_9BACT</name>
<dbReference type="EMBL" id="CZQA01000015">
    <property type="protein sequence ID" value="CUS39769.1"/>
    <property type="molecule type" value="Genomic_DNA"/>
</dbReference>
<dbReference type="InterPro" id="IPR001345">
    <property type="entry name" value="PG/BPGM_mutase_AS"/>
</dbReference>
<feature type="active site" description="Proton donor/acceptor" evidence="1">
    <location>
        <position position="90"/>
    </location>
</feature>
<feature type="active site" description="Tele-phosphohistidine intermediate" evidence="1">
    <location>
        <position position="17"/>
    </location>
</feature>
<feature type="binding site" evidence="2">
    <location>
        <begin position="16"/>
        <end position="23"/>
    </location>
    <ligand>
        <name>substrate</name>
    </ligand>
</feature>
<gene>
    <name evidence="3" type="ORF">COMA1_90049</name>
</gene>
<dbReference type="Proteomes" id="UP000199032">
    <property type="component" value="Unassembled WGS sequence"/>
</dbReference>
<dbReference type="SUPFAM" id="SSF53254">
    <property type="entry name" value="Phosphoglycerate mutase-like"/>
    <property type="match status" value="1"/>
</dbReference>
<dbReference type="SMART" id="SM00855">
    <property type="entry name" value="PGAM"/>
    <property type="match status" value="1"/>
</dbReference>
<sequence>MITQTTVRHTTVYLVRHGESLLNREKRVSGQLDTSLSSNGIQKGQLLADRLRQVALTGIYTSALTRTIETARLTAEHHGLPIQRTPELNELHMGVLEGRFRDTRDPEASAIWQEHKKDKRHYRIPGGECFLDLAKRVKASFGDILARENGGVILIVGHRNVNRALFGLLMHLPEIGWPDLDLKSRYVYQIMTEKQPRMNMVRLLAQTEDGARTQPMV</sequence>
<evidence type="ECO:0000313" key="4">
    <source>
        <dbReference type="Proteomes" id="UP000199032"/>
    </source>
</evidence>
<dbReference type="CDD" id="cd07067">
    <property type="entry name" value="HP_PGM_like"/>
    <property type="match status" value="1"/>
</dbReference>
<dbReference type="GO" id="GO:0003873">
    <property type="term" value="F:6-phosphofructo-2-kinase activity"/>
    <property type="evidence" value="ECO:0007669"/>
    <property type="project" value="TreeGrafter"/>
</dbReference>
<dbReference type="GO" id="GO:0005524">
    <property type="term" value="F:ATP binding"/>
    <property type="evidence" value="ECO:0007669"/>
    <property type="project" value="InterPro"/>
</dbReference>
<dbReference type="GO" id="GO:0005829">
    <property type="term" value="C:cytosol"/>
    <property type="evidence" value="ECO:0007669"/>
    <property type="project" value="TreeGrafter"/>
</dbReference>
<dbReference type="InterPro" id="IPR029033">
    <property type="entry name" value="His_PPase_superfam"/>
</dbReference>
<evidence type="ECO:0000256" key="1">
    <source>
        <dbReference type="PIRSR" id="PIRSR613078-1"/>
    </source>
</evidence>
<organism evidence="3 4">
    <name type="scientific">Candidatus Nitrospira nitrosa</name>
    <dbReference type="NCBI Taxonomy" id="1742972"/>
    <lineage>
        <taxon>Bacteria</taxon>
        <taxon>Pseudomonadati</taxon>
        <taxon>Nitrospirota</taxon>
        <taxon>Nitrospiria</taxon>
        <taxon>Nitrospirales</taxon>
        <taxon>Nitrospiraceae</taxon>
        <taxon>Nitrospira</taxon>
    </lineage>
</organism>
<dbReference type="OrthoDB" id="9082843at2"/>
<feature type="binding site" evidence="2">
    <location>
        <position position="66"/>
    </location>
    <ligand>
        <name>substrate</name>
    </ligand>
</feature>
<dbReference type="GO" id="GO:0004331">
    <property type="term" value="F:fructose-2,6-bisphosphate 2-phosphatase activity"/>
    <property type="evidence" value="ECO:0007669"/>
    <property type="project" value="TreeGrafter"/>
</dbReference>
<dbReference type="PIRSF" id="PIRSF000709">
    <property type="entry name" value="6PFK_2-Ptase"/>
    <property type="match status" value="1"/>
</dbReference>
<dbReference type="STRING" id="1742972.COMA1_90049"/>
<dbReference type="InterPro" id="IPR013078">
    <property type="entry name" value="His_Pase_superF_clade-1"/>
</dbReference>